<organism evidence="2 3">
    <name type="scientific">Aspergillus indologenus CBS 114.80</name>
    <dbReference type="NCBI Taxonomy" id="1450541"/>
    <lineage>
        <taxon>Eukaryota</taxon>
        <taxon>Fungi</taxon>
        <taxon>Dikarya</taxon>
        <taxon>Ascomycota</taxon>
        <taxon>Pezizomycotina</taxon>
        <taxon>Eurotiomycetes</taxon>
        <taxon>Eurotiomycetidae</taxon>
        <taxon>Eurotiales</taxon>
        <taxon>Aspergillaceae</taxon>
        <taxon>Aspergillus</taxon>
        <taxon>Aspergillus subgen. Circumdati</taxon>
    </lineage>
</organism>
<evidence type="ECO:0000313" key="3">
    <source>
        <dbReference type="Proteomes" id="UP000248817"/>
    </source>
</evidence>
<gene>
    <name evidence="2" type="ORF">BP00DRAFT_162322</name>
</gene>
<dbReference type="AlphaFoldDB" id="A0A2V5IDF0"/>
<dbReference type="Proteomes" id="UP000248817">
    <property type="component" value="Unassembled WGS sequence"/>
</dbReference>
<feature type="transmembrane region" description="Helical" evidence="1">
    <location>
        <begin position="6"/>
        <end position="31"/>
    </location>
</feature>
<keyword evidence="1" id="KW-0472">Membrane</keyword>
<proteinExistence type="predicted"/>
<dbReference type="EMBL" id="KZ825496">
    <property type="protein sequence ID" value="PYI32093.1"/>
    <property type="molecule type" value="Genomic_DNA"/>
</dbReference>
<name>A0A2V5IDF0_9EURO</name>
<protein>
    <submittedName>
        <fullName evidence="2">Uncharacterized protein</fullName>
    </submittedName>
</protein>
<evidence type="ECO:0000256" key="1">
    <source>
        <dbReference type="SAM" id="Phobius"/>
    </source>
</evidence>
<reference evidence="2 3" key="1">
    <citation type="submission" date="2018-02" db="EMBL/GenBank/DDBJ databases">
        <title>The genomes of Aspergillus section Nigri reveals drivers in fungal speciation.</title>
        <authorList>
            <consortium name="DOE Joint Genome Institute"/>
            <person name="Vesth T.C."/>
            <person name="Nybo J."/>
            <person name="Theobald S."/>
            <person name="Brandl J."/>
            <person name="Frisvad J.C."/>
            <person name="Nielsen K.F."/>
            <person name="Lyhne E.K."/>
            <person name="Kogle M.E."/>
            <person name="Kuo A."/>
            <person name="Riley R."/>
            <person name="Clum A."/>
            <person name="Nolan M."/>
            <person name="Lipzen A."/>
            <person name="Salamov A."/>
            <person name="Henrissat B."/>
            <person name="Wiebenga A."/>
            <person name="De vries R.P."/>
            <person name="Grigoriev I.V."/>
            <person name="Mortensen U.H."/>
            <person name="Andersen M.R."/>
            <person name="Baker S.E."/>
        </authorList>
    </citation>
    <scope>NUCLEOTIDE SEQUENCE [LARGE SCALE GENOMIC DNA]</scope>
    <source>
        <strain evidence="2 3">CBS 114.80</strain>
    </source>
</reference>
<keyword evidence="3" id="KW-1185">Reference proteome</keyword>
<evidence type="ECO:0000313" key="2">
    <source>
        <dbReference type="EMBL" id="PYI32093.1"/>
    </source>
</evidence>
<accession>A0A2V5IDF0</accession>
<keyword evidence="1" id="KW-1133">Transmembrane helix</keyword>
<keyword evidence="1" id="KW-0812">Transmembrane</keyword>
<sequence>MLSLSYHVIYGVLCLPVLVCRAMYLGIYTAARQHNCAARTKRISPLHCHTHLSARPGHSTRVRARLESR</sequence>